<accession>A0A8H6SGT4</accession>
<dbReference type="OrthoDB" id="5283654at2759"/>
<keyword evidence="2" id="KW-0521">NADP</keyword>
<dbReference type="InterPro" id="IPR051609">
    <property type="entry name" value="NmrA/Isoflavone_reductase-like"/>
</dbReference>
<proteinExistence type="inferred from homology"/>
<dbReference type="AlphaFoldDB" id="A0A8H6SGT4"/>
<protein>
    <submittedName>
        <fullName evidence="5">NmrA domain-containing protein</fullName>
    </submittedName>
</protein>
<name>A0A8H6SGT4_9AGAR</name>
<dbReference type="SUPFAM" id="SSF51735">
    <property type="entry name" value="NAD(P)-binding Rossmann-fold domains"/>
    <property type="match status" value="1"/>
</dbReference>
<dbReference type="Gene3D" id="3.40.50.720">
    <property type="entry name" value="NAD(P)-binding Rossmann-like Domain"/>
    <property type="match status" value="1"/>
</dbReference>
<dbReference type="RefSeq" id="XP_037218076.1">
    <property type="nucleotide sequence ID" value="XM_037364834.1"/>
</dbReference>
<reference evidence="5" key="1">
    <citation type="submission" date="2020-05" db="EMBL/GenBank/DDBJ databases">
        <title>Mycena genomes resolve the evolution of fungal bioluminescence.</title>
        <authorList>
            <person name="Tsai I.J."/>
        </authorList>
    </citation>
    <scope>NUCLEOTIDE SEQUENCE</scope>
    <source>
        <strain evidence="5">171206Taipei</strain>
    </source>
</reference>
<dbReference type="PANTHER" id="PTHR47706">
    <property type="entry name" value="NMRA-LIKE FAMILY PROTEIN"/>
    <property type="match status" value="1"/>
</dbReference>
<evidence type="ECO:0000259" key="4">
    <source>
        <dbReference type="Pfam" id="PF05368"/>
    </source>
</evidence>
<evidence type="ECO:0000256" key="2">
    <source>
        <dbReference type="ARBA" id="ARBA00022857"/>
    </source>
</evidence>
<evidence type="ECO:0000313" key="6">
    <source>
        <dbReference type="Proteomes" id="UP000636479"/>
    </source>
</evidence>
<dbReference type="InterPro" id="IPR008030">
    <property type="entry name" value="NmrA-like"/>
</dbReference>
<organism evidence="5 6">
    <name type="scientific">Mycena indigotica</name>
    <dbReference type="NCBI Taxonomy" id="2126181"/>
    <lineage>
        <taxon>Eukaryota</taxon>
        <taxon>Fungi</taxon>
        <taxon>Dikarya</taxon>
        <taxon>Basidiomycota</taxon>
        <taxon>Agaricomycotina</taxon>
        <taxon>Agaricomycetes</taxon>
        <taxon>Agaricomycetidae</taxon>
        <taxon>Agaricales</taxon>
        <taxon>Marasmiineae</taxon>
        <taxon>Mycenaceae</taxon>
        <taxon>Mycena</taxon>
    </lineage>
</organism>
<dbReference type="Proteomes" id="UP000636479">
    <property type="component" value="Unassembled WGS sequence"/>
</dbReference>
<keyword evidence="6" id="KW-1185">Reference proteome</keyword>
<comment type="similarity">
    <text evidence="1">Belongs to the NmrA-type oxidoreductase family. Isoflavone reductase subfamily.</text>
</comment>
<gene>
    <name evidence="5" type="ORF">MIND_00816000</name>
</gene>
<dbReference type="GO" id="GO:0016491">
    <property type="term" value="F:oxidoreductase activity"/>
    <property type="evidence" value="ECO:0007669"/>
    <property type="project" value="UniProtKB-KW"/>
</dbReference>
<sequence length="311" mass="34049">MGLRDMALTIYKELQSWLIPRLLLAAESDWAKCPPSHPSRFLARGLIGAPIARALLANGANVVVIVRPGFRQRLALPPEIPLHELECSEYEALKQLLAANRVQVVISTISAADVAAQHILATTAQEAGVQLFVPSEFGIVTDSVPDFAAVIEHLKSRNFPYTRFYVGFFIETIPAMMGLTVNSKINVVGFGNMPCSFTSSEDVAGFVAHVLTTVPPESLANKTFRLEGDRSTLSDLAILFDTELNFVEKVPGRMGDLWTKMQKAAECGMASTGWDVAGCGEGREECAGCTNSLWEGHEWMKIVTFFKRQNS</sequence>
<comment type="caution">
    <text evidence="5">The sequence shown here is derived from an EMBL/GenBank/DDBJ whole genome shotgun (WGS) entry which is preliminary data.</text>
</comment>
<keyword evidence="3" id="KW-0560">Oxidoreductase</keyword>
<evidence type="ECO:0000256" key="3">
    <source>
        <dbReference type="ARBA" id="ARBA00023002"/>
    </source>
</evidence>
<feature type="domain" description="NmrA-like" evidence="4">
    <location>
        <begin position="43"/>
        <end position="243"/>
    </location>
</feature>
<evidence type="ECO:0000313" key="5">
    <source>
        <dbReference type="EMBL" id="KAF7298688.1"/>
    </source>
</evidence>
<dbReference type="EMBL" id="JACAZF010000007">
    <property type="protein sequence ID" value="KAF7298688.1"/>
    <property type="molecule type" value="Genomic_DNA"/>
</dbReference>
<evidence type="ECO:0000256" key="1">
    <source>
        <dbReference type="ARBA" id="ARBA00005725"/>
    </source>
</evidence>
<dbReference type="GeneID" id="59347350"/>
<dbReference type="Pfam" id="PF05368">
    <property type="entry name" value="NmrA"/>
    <property type="match status" value="1"/>
</dbReference>
<dbReference type="PANTHER" id="PTHR47706:SF4">
    <property type="entry name" value="NMRA-LIKE DOMAIN-CONTAINING PROTEIN"/>
    <property type="match status" value="1"/>
</dbReference>
<dbReference type="InterPro" id="IPR036291">
    <property type="entry name" value="NAD(P)-bd_dom_sf"/>
</dbReference>